<proteinExistence type="predicted"/>
<dbReference type="Proteomes" id="UP000185511">
    <property type="component" value="Chromosome"/>
</dbReference>
<dbReference type="InterPro" id="IPR029063">
    <property type="entry name" value="SAM-dependent_MTases_sf"/>
</dbReference>
<gene>
    <name evidence="1" type="ORF">UA74_05310</name>
</gene>
<keyword evidence="2" id="KW-1185">Reference proteome</keyword>
<dbReference type="AlphaFoldDB" id="A0AAC9L8I8"/>
<reference evidence="2" key="1">
    <citation type="submission" date="2016-06" db="EMBL/GenBank/DDBJ databases">
        <title>Complete genome sequence of Actinoalloteichus fjordicus DSM 46855 (=ADI127-17), type strain of the new species Actinoalloteichus fjordicus.</title>
        <authorList>
            <person name="Ruckert C."/>
            <person name="Nouioui I."/>
            <person name="Willmese J."/>
            <person name="van Wezel G."/>
            <person name="Klenk H.-P."/>
            <person name="Kalinowski J."/>
            <person name="Zotchev S.B."/>
        </authorList>
    </citation>
    <scope>NUCLEOTIDE SEQUENCE [LARGE SCALE GENOMIC DNA]</scope>
    <source>
        <strain evidence="2">ADI127-7</strain>
    </source>
</reference>
<dbReference type="Gene3D" id="3.40.50.150">
    <property type="entry name" value="Vaccinia Virus protein VP39"/>
    <property type="match status" value="1"/>
</dbReference>
<keyword evidence="1" id="KW-0489">Methyltransferase</keyword>
<name>A0AAC9L8I8_9PSEU</name>
<evidence type="ECO:0000313" key="2">
    <source>
        <dbReference type="Proteomes" id="UP000185511"/>
    </source>
</evidence>
<dbReference type="GO" id="GO:0008168">
    <property type="term" value="F:methyltransferase activity"/>
    <property type="evidence" value="ECO:0007669"/>
    <property type="project" value="UniProtKB-KW"/>
</dbReference>
<dbReference type="SUPFAM" id="SSF53335">
    <property type="entry name" value="S-adenosyl-L-methionine-dependent methyltransferases"/>
    <property type="match status" value="1"/>
</dbReference>
<keyword evidence="1" id="KW-0808">Transferase</keyword>
<organism evidence="1 2">
    <name type="scientific">Actinoalloteichus fjordicus</name>
    <dbReference type="NCBI Taxonomy" id="1612552"/>
    <lineage>
        <taxon>Bacteria</taxon>
        <taxon>Bacillati</taxon>
        <taxon>Actinomycetota</taxon>
        <taxon>Actinomycetes</taxon>
        <taxon>Pseudonocardiales</taxon>
        <taxon>Pseudonocardiaceae</taxon>
        <taxon>Actinoalloteichus</taxon>
    </lineage>
</organism>
<accession>A0AAC9L8I8</accession>
<dbReference type="EMBL" id="CP016076">
    <property type="protein sequence ID" value="APU13138.1"/>
    <property type="molecule type" value="Genomic_DNA"/>
</dbReference>
<dbReference type="GO" id="GO:0032259">
    <property type="term" value="P:methylation"/>
    <property type="evidence" value="ECO:0007669"/>
    <property type="project" value="UniProtKB-KW"/>
</dbReference>
<protein>
    <submittedName>
        <fullName evidence="1">Methyltransferase domain</fullName>
    </submittedName>
</protein>
<dbReference type="KEGG" id="acad:UA74_05310"/>
<dbReference type="RefSeq" id="WP_075743436.1">
    <property type="nucleotide sequence ID" value="NZ_CP016076.1"/>
</dbReference>
<sequence length="346" mass="38479">MVTYAALLLPSANRVYARSAIDLMVAELKVLNQAVLAGRLQSIEHRTIGGIGYVTFSTESPLTEDESDLLSNLSTVYALFRREGELLAPVPLNPLQEYDDDLLTILKYSGKTNQEFTKLLLNVTLWSSAFGDRMRSRRFSVLDPLCGRGTTLNQALMYGYDATGVDIDKSDFDAYSAFIRTYLKNKRLKHSAEIARLRRDGKVLGKQLTVTMAPDKSRYKEGDVQHLSVCNLDTTEGRKAFRAQSFDLLVTDLPYGVQHGSHSRQDGLRRGPLALLDAALPSWLELMRPGGALGISWNTNVAGRDDVLEVLRAAGLEPLDSEIHRGFVHRVDQAIVRDIMVARIPV</sequence>
<evidence type="ECO:0000313" key="1">
    <source>
        <dbReference type="EMBL" id="APU13138.1"/>
    </source>
</evidence>